<feature type="region of interest" description="Disordered" evidence="1">
    <location>
        <begin position="1"/>
        <end position="275"/>
    </location>
</feature>
<feature type="compositionally biased region" description="Gly residues" evidence="1">
    <location>
        <begin position="450"/>
        <end position="462"/>
    </location>
</feature>
<sequence length="2211" mass="232654">MSTDDENDDLPPMGGALPVPSRRAQRSRSGGAATVRNSPIEVGRTTGAARGGDSRLHAGRARRTIGQLLRRAADEVAGPGPALVPSAAPTGPRTRAQARDGQEVQQRPRRQQWQRQHQHQQRPHQRQQQQPHRRQQQRGSPAGAALATGSVVGSGGRRTTRSVSGAAGGPASSVAVDGTASVGVARGGQPERRRAQRPAGAVADEGVSGGSPRAGERAGRRPGRGARAREAQRRTRSVNDMAREDEVARDVDGPDHSGGLDGGTLGSPPVPEGLAGLLSSPVRAVGGGLLDWGASGASEELGAVFGSVGLELEESAVSLGLALDPTPDDAPAVDEPARVDAGSPAGSAASEQVVERSGGPRQVRSLPSGVGCAAGAVGGTASSSRSTRSTASRGRQRSRMADGDGEAGAAAAGAARTDVGTTMRVTRSVSRAAGRQQTRVPGDAGEAVGVPGGTSGAGGRAGGRPRRARSVESLFRGGVVGGVIDAHVEAVASDPQAVSCPDTGGGGLDSPPLPSGLVGLLGVESPAVSLGLTFDPTPGAAPDERERAEVAVNSLVDDGAEERAVERLSGPFGALSSSAVAVPARGLSSWIGPLFTPVDAQWCGHDMTEMPPSGVVDREGSPATYSWLFCPMILDAVGWPEAFPSLPRTARWTRLANALGQALAEAGITLDIVGGYVLEGGPAPFHMTAERQEQIVGMAGEAGQLVQAFGLEVVRQAGAVQGGRPEAVGGDQEREASCLVGFASSQGYQRPRGRDLVGRRLRFIYASGPRVATVTEYQPSVRGRGRHVIQWDDTVGDFTNFDISNSRVPIEFLSADGTQVLWRHRRAEDMRAEGSRQRLADPGGPGRRAGDVPQAARALAVEACETPVVESEAAVEVSGTPGGEFALLDASALEALLRGEAGGAGASFRHESVLSRDLTADEVDGVGQHLRPPEVVRLHEGRWHLAMMVDEDEFDLGDGLVQGATVSMTLRAAWDAMREARAQLGDDIHGPLPERDVVVEELALAPSGLSASEAATALTAFQVQEPEELGDECYICGQDWEPGQGAVRASPGEAMRSNRAAQADLAARRAARTGWGPEVVGEGAAFIGAGGGSGGIPGRPLGVVSPVPVVVAPRRAGRRRAAEYDGDPPPGEDEPAFRCPVCTARVSPNPARMSRHLRQHHEPDDYALTDLSAFGCAACPRCEVAYASGAPLTSHYSTCSSVVEAGEGAGGEAGPGVASRVGGTPGASRGRRQGAEVPADPVVPDASWEWLRGLDLAEVFACPLTTARHVPKRARNQFAEAMRWVMRSLGSGDEDFWRLLGLAPRLLLGSIPEARKKSLPAEVVRERVRRFLAGDWEELYRVSVPSAPAWPGRASEERAFADVVSLVKEGQLSKAVRRRDPGALAPLVEETLEALRDLHPAGDGLPGRVQAAPLELEEAAVEAECRRLPVASGPGCSQLRFEHIGVIFGGGDGLPAIKHACEQFVGDRVPAGVLPWIMGARLVALLKPGGGVRPIACGESLRRLAGKVVCRQMRTRWATYFSPPPREGAASSAAQLGVGVPGGAEVCVHTVQALLGADPSWCDLALDCKNAFNTVKRSVIYKEVSDNFPELLGMAESSFRHRARLGWQGADGRFRWVESAEGAQQGDPLGPFFTAVALQPALQATLDEHPDVFIMAYLDDIHIIGPPDKARAAYGTIVPLLRAAGLELNVSKSTVYSPAGACPEFADVVDGGGAPMPGSVTPLDGVKVLGIPVGSDRWVADKCVEMAFAAGAVLPKLARLDDPQVQLLLLRFCAHPRFMHLVRGVPPHLLVRGALAHDNGIQECLQEVAGSPYPLGEEAVALSQLPTRWGGLGLSSAQRLAPAGWLGSWAQVWGRMVVLFPAVRDMLPHLGAPEDSEVGEHPLAAGMVAAMGDVRGARARVVEALGAGHPVPESLKVPEEAPVWGGFGSSQPTRQKELTNYQHGSDWLRLFDGANTSVRARLLSLSRDGATAHLNALPHDGGFRMRPTAAVIALCLQLGASIPLVREVSAVGTGSCACGEVVDDFGYHYLACNRRGMFTYRHDAVQDVLYEMLRKVFDPASVKRTHVYHRSYSPHWRPDITVLNFDGRGRHLVIDVAIGFPCAQTHVDGAARVPLHTAAALERQKAYTYGDISPHRLVAFAMEAFGGLGEQAKQLLRDCARRRQDRLGPEMASATWSTPTFESYWGQRIMVALHSAQAFGLHGRALEDYPQ</sequence>
<comment type="caution">
    <text evidence="3">The sequence shown here is derived from an EMBL/GenBank/DDBJ whole genome shotgun (WGS) entry which is preliminary data.</text>
</comment>
<dbReference type="InterPro" id="IPR000477">
    <property type="entry name" value="RT_dom"/>
</dbReference>
<reference evidence="3 4" key="1">
    <citation type="journal article" date="2015" name="Genome Biol. Evol.">
        <title>Comparative Genomics of a Bacterivorous Green Alga Reveals Evolutionary Causalities and Consequences of Phago-Mixotrophic Mode of Nutrition.</title>
        <authorList>
            <person name="Burns J.A."/>
            <person name="Paasch A."/>
            <person name="Narechania A."/>
            <person name="Kim E."/>
        </authorList>
    </citation>
    <scope>NUCLEOTIDE SEQUENCE [LARGE SCALE GENOMIC DNA]</scope>
    <source>
        <strain evidence="3 4">PLY_AMNH</strain>
    </source>
</reference>
<feature type="compositionally biased region" description="Basic residues" evidence="1">
    <location>
        <begin position="107"/>
        <end position="136"/>
    </location>
</feature>
<protein>
    <recommendedName>
        <fullName evidence="2">Reverse transcriptase domain-containing protein</fullName>
    </recommendedName>
</protein>
<feature type="compositionally biased region" description="Polar residues" evidence="1">
    <location>
        <begin position="419"/>
        <end position="439"/>
    </location>
</feature>
<feature type="compositionally biased region" description="Low complexity" evidence="1">
    <location>
        <begin position="162"/>
        <end position="178"/>
    </location>
</feature>
<feature type="compositionally biased region" description="Basic and acidic residues" evidence="1">
    <location>
        <begin position="241"/>
        <end position="255"/>
    </location>
</feature>
<evidence type="ECO:0000256" key="1">
    <source>
        <dbReference type="SAM" id="MobiDB-lite"/>
    </source>
</evidence>
<proteinExistence type="predicted"/>
<feature type="region of interest" description="Disordered" evidence="1">
    <location>
        <begin position="831"/>
        <end position="851"/>
    </location>
</feature>
<feature type="region of interest" description="Disordered" evidence="1">
    <location>
        <begin position="1208"/>
        <end position="1239"/>
    </location>
</feature>
<feature type="compositionally biased region" description="Low complexity" evidence="1">
    <location>
        <begin position="368"/>
        <end position="393"/>
    </location>
</feature>
<dbReference type="Proteomes" id="UP001190700">
    <property type="component" value="Unassembled WGS sequence"/>
</dbReference>
<dbReference type="EMBL" id="LGRX02015928">
    <property type="protein sequence ID" value="KAK3262836.1"/>
    <property type="molecule type" value="Genomic_DNA"/>
</dbReference>
<dbReference type="Pfam" id="PF00078">
    <property type="entry name" value="RVT_1"/>
    <property type="match status" value="1"/>
</dbReference>
<gene>
    <name evidence="3" type="ORF">CYMTET_28334</name>
</gene>
<keyword evidence="4" id="KW-1185">Reference proteome</keyword>
<evidence type="ECO:0000313" key="4">
    <source>
        <dbReference type="Proteomes" id="UP001190700"/>
    </source>
</evidence>
<organism evidence="3 4">
    <name type="scientific">Cymbomonas tetramitiformis</name>
    <dbReference type="NCBI Taxonomy" id="36881"/>
    <lineage>
        <taxon>Eukaryota</taxon>
        <taxon>Viridiplantae</taxon>
        <taxon>Chlorophyta</taxon>
        <taxon>Pyramimonadophyceae</taxon>
        <taxon>Pyramimonadales</taxon>
        <taxon>Pyramimonadaceae</taxon>
        <taxon>Cymbomonas</taxon>
    </lineage>
</organism>
<evidence type="ECO:0000259" key="2">
    <source>
        <dbReference type="Pfam" id="PF00078"/>
    </source>
</evidence>
<feature type="region of interest" description="Disordered" evidence="1">
    <location>
        <begin position="325"/>
        <end position="466"/>
    </location>
</feature>
<feature type="domain" description="Reverse transcriptase" evidence="2">
    <location>
        <begin position="1487"/>
        <end position="1731"/>
    </location>
</feature>
<evidence type="ECO:0000313" key="3">
    <source>
        <dbReference type="EMBL" id="KAK3262836.1"/>
    </source>
</evidence>
<dbReference type="PANTHER" id="PTHR48462:SF1">
    <property type="entry name" value="PROTEIN, PUTATIVE-RELATED"/>
    <property type="match status" value="1"/>
</dbReference>
<dbReference type="InterPro" id="IPR043502">
    <property type="entry name" value="DNA/RNA_pol_sf"/>
</dbReference>
<dbReference type="SUPFAM" id="SSF56672">
    <property type="entry name" value="DNA/RNA polymerases"/>
    <property type="match status" value="1"/>
</dbReference>
<name>A0AAE0FPJ7_9CHLO</name>
<accession>A0AAE0FPJ7</accession>
<dbReference type="PANTHER" id="PTHR48462">
    <property type="entry name" value="PROTEIN, PUTATIVE-RELATED"/>
    <property type="match status" value="1"/>
</dbReference>